<dbReference type="PANTHER" id="PTHR46786:SF1">
    <property type="entry name" value="ZINC FINGER MATRIN-TYPE PROTEIN 3"/>
    <property type="match status" value="1"/>
</dbReference>
<feature type="domain" description="U1-type" evidence="2">
    <location>
        <begin position="427"/>
        <end position="461"/>
    </location>
</feature>
<feature type="compositionally biased region" description="Basic residues" evidence="1">
    <location>
        <begin position="113"/>
        <end position="129"/>
    </location>
</feature>
<name>A0A8C9FPR4_PAVCR</name>
<dbReference type="InterPro" id="IPR013087">
    <property type="entry name" value="Znf_C2H2_type"/>
</dbReference>
<feature type="region of interest" description="Disordered" evidence="1">
    <location>
        <begin position="1"/>
        <end position="185"/>
    </location>
</feature>
<dbReference type="GO" id="GO:0003676">
    <property type="term" value="F:nucleic acid binding"/>
    <property type="evidence" value="ECO:0007669"/>
    <property type="project" value="InterPro"/>
</dbReference>
<sequence>KYSSSEKKPPSRVHHQRETDLGTARRGKAPTHQHNTKHSASLLPEPQPHEAAHAPAAAVPHPGVSLSPEGRAAASLTSRARPPPAEPGPHHSSQPPGAAPRDPGVGGPPPPGRWRKRRRSPHTTPRRTASRSGNNRKAAGPDPGRGRRRPPEVEPRGRGGEGERKAGEAIRAHAPPKESGAGGSRCDVIARRHEEQRGLGEFSAVLPALCCHLARGLSHVTGHGAPRRARVVPAPSRLTSCSWAPLCPAPAFCGPACVRRRLRPDWKRTPHPSEIVCPQSSWPMILLQQAGLLPHPEKPSSLPMSVATRPRATSPLSPPKSLGLGPSFYHAQDEELAKVVEQDPMLEELCKPLCCKLCNVTLNSAQQAQAHYQGKNHSKKLRNYYAANSCPAPARMSNSVETVPPQVVSLPAQMGSSKPGGRVILATENDYCKLCDASFSSPAVAQAHYQGKNHAKRLRLAEAQNNSFSDASELGKRRTRKEGNEYKMMQSRRNMYTVQNNTGNQKFASVLLYI</sequence>
<keyword evidence="4" id="KW-1185">Reference proteome</keyword>
<evidence type="ECO:0000313" key="4">
    <source>
        <dbReference type="Proteomes" id="UP000694428"/>
    </source>
</evidence>
<dbReference type="SMART" id="SM00451">
    <property type="entry name" value="ZnF_U1"/>
    <property type="match status" value="2"/>
</dbReference>
<dbReference type="FunFam" id="3.30.160.60:FF:000285">
    <property type="entry name" value="Zinc finger matrin-type protein 3"/>
    <property type="match status" value="1"/>
</dbReference>
<dbReference type="Pfam" id="PF12874">
    <property type="entry name" value="zf-met"/>
    <property type="match status" value="2"/>
</dbReference>
<evidence type="ECO:0000256" key="1">
    <source>
        <dbReference type="SAM" id="MobiDB-lite"/>
    </source>
</evidence>
<dbReference type="Proteomes" id="UP000694428">
    <property type="component" value="Unplaced"/>
</dbReference>
<feature type="compositionally biased region" description="Basic residues" evidence="1">
    <location>
        <begin position="25"/>
        <end position="37"/>
    </location>
</feature>
<feature type="compositionally biased region" description="Low complexity" evidence="1">
    <location>
        <begin position="53"/>
        <end position="62"/>
    </location>
</feature>
<evidence type="ECO:0000313" key="3">
    <source>
        <dbReference type="Ensembl" id="ENSPSTP00000018390.1"/>
    </source>
</evidence>
<dbReference type="GO" id="GO:0008270">
    <property type="term" value="F:zinc ion binding"/>
    <property type="evidence" value="ECO:0007669"/>
    <property type="project" value="InterPro"/>
</dbReference>
<dbReference type="InterPro" id="IPR052644">
    <property type="entry name" value="ZMAT3"/>
</dbReference>
<dbReference type="Gene3D" id="3.30.160.60">
    <property type="entry name" value="Classic Zinc Finger"/>
    <property type="match status" value="2"/>
</dbReference>
<reference evidence="3" key="1">
    <citation type="submission" date="2025-08" db="UniProtKB">
        <authorList>
            <consortium name="Ensembl"/>
        </authorList>
    </citation>
    <scope>IDENTIFICATION</scope>
</reference>
<feature type="region of interest" description="Disordered" evidence="1">
    <location>
        <begin position="297"/>
        <end position="321"/>
    </location>
</feature>
<feature type="compositionally biased region" description="Low complexity" evidence="1">
    <location>
        <begin position="130"/>
        <end position="142"/>
    </location>
</feature>
<dbReference type="InterPro" id="IPR036236">
    <property type="entry name" value="Znf_C2H2_sf"/>
</dbReference>
<feature type="compositionally biased region" description="Basic and acidic residues" evidence="1">
    <location>
        <begin position="149"/>
        <end position="171"/>
    </location>
</feature>
<dbReference type="Ensembl" id="ENSPSTT00000019267.1">
    <property type="protein sequence ID" value="ENSPSTP00000018390.1"/>
    <property type="gene ID" value="ENSPSTG00000013200.1"/>
</dbReference>
<accession>A0A8C9FPR4</accession>
<dbReference type="AlphaFoldDB" id="A0A8C9FPR4"/>
<evidence type="ECO:0000259" key="2">
    <source>
        <dbReference type="SMART" id="SM00451"/>
    </source>
</evidence>
<reference evidence="3" key="2">
    <citation type="submission" date="2025-09" db="UniProtKB">
        <authorList>
            <consortium name="Ensembl"/>
        </authorList>
    </citation>
    <scope>IDENTIFICATION</scope>
</reference>
<dbReference type="PANTHER" id="PTHR46786">
    <property type="entry name" value="ZINC FINGER MATRIN-TYPE PROTEIN 3"/>
    <property type="match status" value="1"/>
</dbReference>
<dbReference type="SUPFAM" id="SSF57667">
    <property type="entry name" value="beta-beta-alpha zinc fingers"/>
    <property type="match status" value="2"/>
</dbReference>
<proteinExistence type="predicted"/>
<feature type="domain" description="U1-type" evidence="2">
    <location>
        <begin position="350"/>
        <end position="384"/>
    </location>
</feature>
<protein>
    <recommendedName>
        <fullName evidence="2">U1-type domain-containing protein</fullName>
    </recommendedName>
</protein>
<dbReference type="InterPro" id="IPR003604">
    <property type="entry name" value="Matrin/U1-like-C_Znf_C2H2"/>
</dbReference>
<organism evidence="3 4">
    <name type="scientific">Pavo cristatus</name>
    <name type="common">Indian peafowl</name>
    <name type="synonym">Blue peafowl</name>
    <dbReference type="NCBI Taxonomy" id="9049"/>
    <lineage>
        <taxon>Eukaryota</taxon>
        <taxon>Metazoa</taxon>
        <taxon>Chordata</taxon>
        <taxon>Craniata</taxon>
        <taxon>Vertebrata</taxon>
        <taxon>Euteleostomi</taxon>
        <taxon>Archelosauria</taxon>
        <taxon>Archosauria</taxon>
        <taxon>Dinosauria</taxon>
        <taxon>Saurischia</taxon>
        <taxon>Theropoda</taxon>
        <taxon>Coelurosauria</taxon>
        <taxon>Aves</taxon>
        <taxon>Neognathae</taxon>
        <taxon>Galloanserae</taxon>
        <taxon>Galliformes</taxon>
        <taxon>Phasianidae</taxon>
        <taxon>Phasianinae</taxon>
        <taxon>Pavo</taxon>
    </lineage>
</organism>